<evidence type="ECO:0000256" key="9">
    <source>
        <dbReference type="SAM" id="SignalP"/>
    </source>
</evidence>
<dbReference type="PANTHER" id="PTHR21229:SF1">
    <property type="entry name" value="GH17801P"/>
    <property type="match status" value="1"/>
</dbReference>
<feature type="region of interest" description="Disordered" evidence="7">
    <location>
        <begin position="134"/>
        <end position="166"/>
    </location>
</feature>
<feature type="transmembrane region" description="Helical" evidence="8">
    <location>
        <begin position="293"/>
        <end position="314"/>
    </location>
</feature>
<evidence type="ECO:0000259" key="10">
    <source>
        <dbReference type="Pfam" id="PF06814"/>
    </source>
</evidence>
<dbReference type="InterPro" id="IPR053937">
    <property type="entry name" value="GOST_TM"/>
</dbReference>
<sequence>MAAFGHPFILLIPWLFLTTSVLSYQVPVVDTDYSRQICSGMWGSQSTYINVSFDATSQGNVAMVVYEWADAEYLGKVTSPADALLPQKTYVCTSSAVVGGFCTASELGRFILDLPSGKSINDTSFWSARVQLPRTSDTNSTSTSEEFWANAPGGLPTPPPSADDEYTTPWRRRSPNFTLRDSLNPSPNGIHMYTEPIQYLVRKTGYYCVAIVPVTVRNSASSSSARAPTDVPYHPSYNGLVFFQNTFDGQLPATDYPKVTFYFVMFLVYATFAGAWGWLCYKHVQELLPIQYYLSGLVGLLVIEMVANWVYYRYLNAHGKSTASTVFLIVVAILDAGRNSMSFFMLLVVSLGLSVVRESLGRTMIKCQVLAGAHFIFGILYAVGIVELELESTSALVLLLFVIPLAFTLSGFLLWIMYSLNATIAQLKARKQRYKLSMFERLYPHSSFNSPCNRRILCRIFLLFLWQTGRRLCCKVMETYLWRPSENNRRYVLLFIVRYTHLLDWDIYVSDVG</sequence>
<dbReference type="InterPro" id="IPR053938">
    <property type="entry name" value="PTM1-like_N"/>
</dbReference>
<dbReference type="GO" id="GO:0005794">
    <property type="term" value="C:Golgi apparatus"/>
    <property type="evidence" value="ECO:0007669"/>
    <property type="project" value="TreeGrafter"/>
</dbReference>
<comment type="subcellular location">
    <subcellularLocation>
        <location evidence="1">Membrane</location>
        <topology evidence="1">Multi-pass membrane protein</topology>
    </subcellularLocation>
</comment>
<evidence type="ECO:0000256" key="5">
    <source>
        <dbReference type="ARBA" id="ARBA00022989"/>
    </source>
</evidence>
<feature type="chain" id="PRO_5041271092" evidence="9">
    <location>
        <begin position="24"/>
        <end position="513"/>
    </location>
</feature>
<dbReference type="InterPro" id="IPR009637">
    <property type="entry name" value="GPR107/GPR108-like"/>
</dbReference>
<dbReference type="GO" id="GO:0005829">
    <property type="term" value="C:cytosol"/>
    <property type="evidence" value="ECO:0007669"/>
    <property type="project" value="GOC"/>
</dbReference>
<evidence type="ECO:0000313" key="12">
    <source>
        <dbReference type="EMBL" id="KAK0456007.1"/>
    </source>
</evidence>
<keyword evidence="3 8" id="KW-0812">Transmembrane</keyword>
<feature type="compositionally biased region" description="Low complexity" evidence="7">
    <location>
        <begin position="135"/>
        <end position="144"/>
    </location>
</feature>
<dbReference type="EMBL" id="JAUEPT010000001">
    <property type="protein sequence ID" value="KAK0456007.1"/>
    <property type="molecule type" value="Genomic_DNA"/>
</dbReference>
<feature type="domain" description="GOST seven transmembrane" evidence="10">
    <location>
        <begin position="257"/>
        <end position="466"/>
    </location>
</feature>
<evidence type="ECO:0000256" key="1">
    <source>
        <dbReference type="ARBA" id="ARBA00004141"/>
    </source>
</evidence>
<accession>A0AA39K7I4</accession>
<evidence type="ECO:0000256" key="2">
    <source>
        <dbReference type="ARBA" id="ARBA00007883"/>
    </source>
</evidence>
<comment type="caution">
    <text evidence="12">The sequence shown here is derived from an EMBL/GenBank/DDBJ whole genome shotgun (WGS) entry which is preliminary data.</text>
</comment>
<keyword evidence="13" id="KW-1185">Reference proteome</keyword>
<keyword evidence="5 8" id="KW-1133">Transmembrane helix</keyword>
<name>A0AA39K7I4_9AGAR</name>
<feature type="transmembrane region" description="Helical" evidence="8">
    <location>
        <begin position="365"/>
        <end position="383"/>
    </location>
</feature>
<feature type="signal peptide" evidence="9">
    <location>
        <begin position="1"/>
        <end position="23"/>
    </location>
</feature>
<dbReference type="Pfam" id="PF06814">
    <property type="entry name" value="GOST_TM"/>
    <property type="match status" value="1"/>
</dbReference>
<protein>
    <submittedName>
        <fullName evidence="12">Lung seven transmembrane receptor-domain-containing protein</fullName>
    </submittedName>
</protein>
<dbReference type="AlphaFoldDB" id="A0AA39K7I4"/>
<feature type="transmembrane region" description="Helical" evidence="8">
    <location>
        <begin position="259"/>
        <end position="281"/>
    </location>
</feature>
<keyword evidence="6 8" id="KW-0472">Membrane</keyword>
<dbReference type="GO" id="GO:0042147">
    <property type="term" value="P:retrograde transport, endosome to Golgi"/>
    <property type="evidence" value="ECO:0007669"/>
    <property type="project" value="TreeGrafter"/>
</dbReference>
<evidence type="ECO:0000256" key="3">
    <source>
        <dbReference type="ARBA" id="ARBA00022692"/>
    </source>
</evidence>
<dbReference type="Proteomes" id="UP001175226">
    <property type="component" value="Unassembled WGS sequence"/>
</dbReference>
<keyword evidence="12" id="KW-0675">Receptor</keyword>
<evidence type="ECO:0000256" key="4">
    <source>
        <dbReference type="ARBA" id="ARBA00022729"/>
    </source>
</evidence>
<keyword evidence="4 9" id="KW-0732">Signal</keyword>
<reference evidence="12" key="1">
    <citation type="submission" date="2023-06" db="EMBL/GenBank/DDBJ databases">
        <authorList>
            <consortium name="Lawrence Berkeley National Laboratory"/>
            <person name="Ahrendt S."/>
            <person name="Sahu N."/>
            <person name="Indic B."/>
            <person name="Wong-Bajracharya J."/>
            <person name="Merenyi Z."/>
            <person name="Ke H.-M."/>
            <person name="Monk M."/>
            <person name="Kocsube S."/>
            <person name="Drula E."/>
            <person name="Lipzen A."/>
            <person name="Balint B."/>
            <person name="Henrissat B."/>
            <person name="Andreopoulos B."/>
            <person name="Martin F.M."/>
            <person name="Harder C.B."/>
            <person name="Rigling D."/>
            <person name="Ford K.L."/>
            <person name="Foster G.D."/>
            <person name="Pangilinan J."/>
            <person name="Papanicolaou A."/>
            <person name="Barry K."/>
            <person name="LaButti K."/>
            <person name="Viragh M."/>
            <person name="Koriabine M."/>
            <person name="Yan M."/>
            <person name="Riley R."/>
            <person name="Champramary S."/>
            <person name="Plett K.L."/>
            <person name="Tsai I.J."/>
            <person name="Slot J."/>
            <person name="Sipos G."/>
            <person name="Plett J."/>
            <person name="Nagy L.G."/>
            <person name="Grigoriev I.V."/>
        </authorList>
    </citation>
    <scope>NUCLEOTIDE SEQUENCE</scope>
    <source>
        <strain evidence="12">FPL87.14</strain>
    </source>
</reference>
<dbReference type="GO" id="GO:0016020">
    <property type="term" value="C:membrane"/>
    <property type="evidence" value="ECO:0007669"/>
    <property type="project" value="UniProtKB-SubCell"/>
</dbReference>
<evidence type="ECO:0000313" key="13">
    <source>
        <dbReference type="Proteomes" id="UP001175226"/>
    </source>
</evidence>
<evidence type="ECO:0000256" key="6">
    <source>
        <dbReference type="ARBA" id="ARBA00023136"/>
    </source>
</evidence>
<proteinExistence type="inferred from homology"/>
<organism evidence="12 13">
    <name type="scientific">Armillaria borealis</name>
    <dbReference type="NCBI Taxonomy" id="47425"/>
    <lineage>
        <taxon>Eukaryota</taxon>
        <taxon>Fungi</taxon>
        <taxon>Dikarya</taxon>
        <taxon>Basidiomycota</taxon>
        <taxon>Agaricomycotina</taxon>
        <taxon>Agaricomycetes</taxon>
        <taxon>Agaricomycetidae</taxon>
        <taxon>Agaricales</taxon>
        <taxon>Marasmiineae</taxon>
        <taxon>Physalacriaceae</taxon>
        <taxon>Armillaria</taxon>
    </lineage>
</organism>
<gene>
    <name evidence="12" type="ORF">EV421DRAFT_2013391</name>
</gene>
<dbReference type="PANTHER" id="PTHR21229">
    <property type="entry name" value="LUNG SEVEN TRANSMEMBRANE RECEPTOR"/>
    <property type="match status" value="1"/>
</dbReference>
<feature type="domain" description="PTM1-like N-terminal" evidence="11">
    <location>
        <begin position="35"/>
        <end position="116"/>
    </location>
</feature>
<feature type="transmembrane region" description="Helical" evidence="8">
    <location>
        <begin position="326"/>
        <end position="353"/>
    </location>
</feature>
<evidence type="ECO:0000256" key="8">
    <source>
        <dbReference type="SAM" id="Phobius"/>
    </source>
</evidence>
<evidence type="ECO:0000256" key="7">
    <source>
        <dbReference type="SAM" id="MobiDB-lite"/>
    </source>
</evidence>
<comment type="similarity">
    <text evidence="2">Belongs to the LU7TM family.</text>
</comment>
<dbReference type="Pfam" id="PF21902">
    <property type="entry name" value="PTM1-like_N"/>
    <property type="match status" value="1"/>
</dbReference>
<evidence type="ECO:0000259" key="11">
    <source>
        <dbReference type="Pfam" id="PF21902"/>
    </source>
</evidence>
<feature type="transmembrane region" description="Helical" evidence="8">
    <location>
        <begin position="395"/>
        <end position="418"/>
    </location>
</feature>